<feature type="signal peptide" evidence="2">
    <location>
        <begin position="1"/>
        <end position="20"/>
    </location>
</feature>
<reference evidence="3" key="1">
    <citation type="journal article" date="2023" name="Mol. Phylogenet. Evol.">
        <title>Genome-scale phylogeny and comparative genomics of the fungal order Sordariales.</title>
        <authorList>
            <person name="Hensen N."/>
            <person name="Bonometti L."/>
            <person name="Westerberg I."/>
            <person name="Brannstrom I.O."/>
            <person name="Guillou S."/>
            <person name="Cros-Aarteil S."/>
            <person name="Calhoun S."/>
            <person name="Haridas S."/>
            <person name="Kuo A."/>
            <person name="Mondo S."/>
            <person name="Pangilinan J."/>
            <person name="Riley R."/>
            <person name="LaButti K."/>
            <person name="Andreopoulos B."/>
            <person name="Lipzen A."/>
            <person name="Chen C."/>
            <person name="Yan M."/>
            <person name="Daum C."/>
            <person name="Ng V."/>
            <person name="Clum A."/>
            <person name="Steindorff A."/>
            <person name="Ohm R.A."/>
            <person name="Martin F."/>
            <person name="Silar P."/>
            <person name="Natvig D.O."/>
            <person name="Lalanne C."/>
            <person name="Gautier V."/>
            <person name="Ament-Velasquez S.L."/>
            <person name="Kruys A."/>
            <person name="Hutchinson M.I."/>
            <person name="Powell A.J."/>
            <person name="Barry K."/>
            <person name="Miller A.N."/>
            <person name="Grigoriev I.V."/>
            <person name="Debuchy R."/>
            <person name="Gladieux P."/>
            <person name="Hiltunen Thoren M."/>
            <person name="Johannesson H."/>
        </authorList>
    </citation>
    <scope>NUCLEOTIDE SEQUENCE</scope>
    <source>
        <strain evidence="3">PSN309</strain>
    </source>
</reference>
<evidence type="ECO:0000256" key="1">
    <source>
        <dbReference type="ARBA" id="ARBA00022801"/>
    </source>
</evidence>
<evidence type="ECO:0000256" key="2">
    <source>
        <dbReference type="SAM" id="SignalP"/>
    </source>
</evidence>
<reference evidence="3" key="2">
    <citation type="submission" date="2023-05" db="EMBL/GenBank/DDBJ databases">
        <authorList>
            <consortium name="Lawrence Berkeley National Laboratory"/>
            <person name="Steindorff A."/>
            <person name="Hensen N."/>
            <person name="Bonometti L."/>
            <person name="Westerberg I."/>
            <person name="Brannstrom I.O."/>
            <person name="Guillou S."/>
            <person name="Cros-Aarteil S."/>
            <person name="Calhoun S."/>
            <person name="Haridas S."/>
            <person name="Kuo A."/>
            <person name="Mondo S."/>
            <person name="Pangilinan J."/>
            <person name="Riley R."/>
            <person name="Labutti K."/>
            <person name="Andreopoulos B."/>
            <person name="Lipzen A."/>
            <person name="Chen C."/>
            <person name="Yanf M."/>
            <person name="Daum C."/>
            <person name="Ng V."/>
            <person name="Clum A."/>
            <person name="Ohm R."/>
            <person name="Martin F."/>
            <person name="Silar P."/>
            <person name="Natvig D."/>
            <person name="Lalanne C."/>
            <person name="Gautier V."/>
            <person name="Ament-Velasquez S.L."/>
            <person name="Kruys A."/>
            <person name="Hutchinson M.I."/>
            <person name="Powell A.J."/>
            <person name="Barry K."/>
            <person name="Miller A.N."/>
            <person name="Grigoriev I.V."/>
            <person name="Debuchy R."/>
            <person name="Gladieux P."/>
            <person name="Thoren M.H."/>
            <person name="Johannesson H."/>
        </authorList>
    </citation>
    <scope>NUCLEOTIDE SEQUENCE</scope>
    <source>
        <strain evidence="3">PSN309</strain>
    </source>
</reference>
<dbReference type="AlphaFoldDB" id="A0AAN6WMZ3"/>
<accession>A0AAN6WMZ3</accession>
<dbReference type="InterPro" id="IPR029058">
    <property type="entry name" value="AB_hydrolase_fold"/>
</dbReference>
<sequence>MTPFLTILFLAWSTITQCLAFPHPLKLPSNLILPRQPQSPPPITQAYLPPPTLDPFYSPPLNWTSSTPGTVLRLRSPAYPTINIKNCRSTIQILYRTSDSHNSPSFAVTTIFFPTSLSSSNNIVLYQVPTDSVSPDAQPSYLLQALEPYGEIRDLLARGYIISVPDYNGPLASYCAGAQAGHATLDSIRAAISSSSALGVDEQKLRFAIWGYSGGGFAAGFALELLPTYAPDLLRKVVGAAVGGPAPNLTTVTQKMNKRDTTGLAVAALVGVTMQWPGAKKHLQSRLKKEGKYNATGFNAIKKMTGIESLAMYAHQDLYEYFVDGEKDVWDPVVQSVIDKDSVMGVRGAPPPEIPVFLYKAAADEMSGVEESDHLVETYCSQGSRVLYHRNQIGGHNDELWSGRLRTMDFLAHVLNDRRSANMTVPEVGECLTQNVSVPLDVWGLLPEWWWGIP</sequence>
<feature type="chain" id="PRO_5042878264" evidence="2">
    <location>
        <begin position="21"/>
        <end position="454"/>
    </location>
</feature>
<dbReference type="Proteomes" id="UP001302126">
    <property type="component" value="Unassembled WGS sequence"/>
</dbReference>
<dbReference type="PANTHER" id="PTHR34853:SF5">
    <property type="entry name" value="LIP-DOMAIN-CONTAINING PROTEIN-RELATED"/>
    <property type="match status" value="1"/>
</dbReference>
<evidence type="ECO:0000313" key="4">
    <source>
        <dbReference type="Proteomes" id="UP001302126"/>
    </source>
</evidence>
<keyword evidence="1" id="KW-0378">Hydrolase</keyword>
<dbReference type="Gene3D" id="3.40.50.1820">
    <property type="entry name" value="alpha/beta hydrolase"/>
    <property type="match status" value="1"/>
</dbReference>
<dbReference type="Pfam" id="PF03583">
    <property type="entry name" value="LIP"/>
    <property type="match status" value="1"/>
</dbReference>
<dbReference type="EMBL" id="MU864563">
    <property type="protein sequence ID" value="KAK4183252.1"/>
    <property type="molecule type" value="Genomic_DNA"/>
</dbReference>
<keyword evidence="2" id="KW-0732">Signal</keyword>
<dbReference type="GO" id="GO:0016042">
    <property type="term" value="P:lipid catabolic process"/>
    <property type="evidence" value="ECO:0007669"/>
    <property type="project" value="InterPro"/>
</dbReference>
<protein>
    <submittedName>
        <fullName evidence="3">Lipase 2</fullName>
    </submittedName>
</protein>
<dbReference type="GO" id="GO:0004806">
    <property type="term" value="F:triacylglycerol lipase activity"/>
    <property type="evidence" value="ECO:0007669"/>
    <property type="project" value="InterPro"/>
</dbReference>
<dbReference type="PANTHER" id="PTHR34853">
    <property type="match status" value="1"/>
</dbReference>
<dbReference type="InterPro" id="IPR005152">
    <property type="entry name" value="Lipase_secreted"/>
</dbReference>
<comment type="caution">
    <text evidence="3">The sequence shown here is derived from an EMBL/GenBank/DDBJ whole genome shotgun (WGS) entry which is preliminary data.</text>
</comment>
<gene>
    <name evidence="3" type="ORF">QBC35DRAFT_119855</name>
</gene>
<dbReference type="SUPFAM" id="SSF53474">
    <property type="entry name" value="alpha/beta-Hydrolases"/>
    <property type="match status" value="1"/>
</dbReference>
<dbReference type="Gene3D" id="1.10.260.130">
    <property type="match status" value="1"/>
</dbReference>
<organism evidence="3 4">
    <name type="scientific">Podospora australis</name>
    <dbReference type="NCBI Taxonomy" id="1536484"/>
    <lineage>
        <taxon>Eukaryota</taxon>
        <taxon>Fungi</taxon>
        <taxon>Dikarya</taxon>
        <taxon>Ascomycota</taxon>
        <taxon>Pezizomycotina</taxon>
        <taxon>Sordariomycetes</taxon>
        <taxon>Sordariomycetidae</taxon>
        <taxon>Sordariales</taxon>
        <taxon>Podosporaceae</taxon>
        <taxon>Podospora</taxon>
    </lineage>
</organism>
<name>A0AAN6WMZ3_9PEZI</name>
<keyword evidence="4" id="KW-1185">Reference proteome</keyword>
<proteinExistence type="predicted"/>
<evidence type="ECO:0000313" key="3">
    <source>
        <dbReference type="EMBL" id="KAK4183252.1"/>
    </source>
</evidence>